<comment type="caution">
    <text evidence="2">The sequence shown here is derived from an EMBL/GenBank/DDBJ whole genome shotgun (WGS) entry which is preliminary data.</text>
</comment>
<protein>
    <submittedName>
        <fullName evidence="2">Uncharacterized protein</fullName>
    </submittedName>
</protein>
<sequence length="102" mass="11007">MARLQTSAAPSRLSVTADGRAFRMLLIAPEAPLIVVLMGVYWAMGDPPLIGVLVALLIVGFIARWLALEGARRSYTVAHYREASTLAQLALFLNPWSADALA</sequence>
<dbReference type="Proteomes" id="UP000050509">
    <property type="component" value="Unassembled WGS sequence"/>
</dbReference>
<gene>
    <name evidence="2" type="ORF">SE17_18260</name>
</gene>
<name>A0A0P9D919_9CHLR</name>
<evidence type="ECO:0000256" key="1">
    <source>
        <dbReference type="SAM" id="Phobius"/>
    </source>
</evidence>
<reference evidence="2 3" key="1">
    <citation type="submission" date="2015-09" db="EMBL/GenBank/DDBJ databases">
        <title>Draft genome sequence of Kouleothrix aurantiaca JCM 19913.</title>
        <authorList>
            <person name="Hemp J."/>
        </authorList>
    </citation>
    <scope>NUCLEOTIDE SEQUENCE [LARGE SCALE GENOMIC DNA]</scope>
    <source>
        <strain evidence="2 3">COM-B</strain>
    </source>
</reference>
<feature type="non-terminal residue" evidence="2">
    <location>
        <position position="102"/>
    </location>
</feature>
<evidence type="ECO:0000313" key="3">
    <source>
        <dbReference type="Proteomes" id="UP000050509"/>
    </source>
</evidence>
<dbReference type="EMBL" id="LJCR01000711">
    <property type="protein sequence ID" value="KPV51959.1"/>
    <property type="molecule type" value="Genomic_DNA"/>
</dbReference>
<feature type="transmembrane region" description="Helical" evidence="1">
    <location>
        <begin position="49"/>
        <end position="67"/>
    </location>
</feature>
<keyword evidence="3" id="KW-1185">Reference proteome</keyword>
<keyword evidence="1" id="KW-0812">Transmembrane</keyword>
<keyword evidence="1" id="KW-0472">Membrane</keyword>
<accession>A0A0P9D919</accession>
<dbReference type="AlphaFoldDB" id="A0A0P9D919"/>
<organism evidence="2 3">
    <name type="scientific">Kouleothrix aurantiaca</name>
    <dbReference type="NCBI Taxonomy" id="186479"/>
    <lineage>
        <taxon>Bacteria</taxon>
        <taxon>Bacillati</taxon>
        <taxon>Chloroflexota</taxon>
        <taxon>Chloroflexia</taxon>
        <taxon>Chloroflexales</taxon>
        <taxon>Roseiflexineae</taxon>
        <taxon>Roseiflexaceae</taxon>
        <taxon>Kouleothrix</taxon>
    </lineage>
</organism>
<evidence type="ECO:0000313" key="2">
    <source>
        <dbReference type="EMBL" id="KPV51959.1"/>
    </source>
</evidence>
<keyword evidence="1" id="KW-1133">Transmembrane helix</keyword>
<feature type="transmembrane region" description="Helical" evidence="1">
    <location>
        <begin position="21"/>
        <end position="43"/>
    </location>
</feature>
<proteinExistence type="predicted"/>